<evidence type="ECO:0000313" key="3">
    <source>
        <dbReference type="Proteomes" id="UP000236248"/>
    </source>
</evidence>
<dbReference type="AlphaFoldDB" id="A0A2K5AT12"/>
<dbReference type="GeneID" id="41595595"/>
<evidence type="ECO:0000256" key="1">
    <source>
        <dbReference type="SAM" id="MobiDB-lite"/>
    </source>
</evidence>
<dbReference type="EMBL" id="LT981265">
    <property type="protein sequence ID" value="SPC34767.1"/>
    <property type="molecule type" value="Genomic_DNA"/>
</dbReference>
<protein>
    <submittedName>
        <fullName evidence="2">Uncharacterized protein</fullName>
    </submittedName>
</protein>
<keyword evidence="3" id="KW-1185">Reference proteome</keyword>
<dbReference type="Proteomes" id="UP000236248">
    <property type="component" value="Chromosome NCAV"/>
</dbReference>
<reference evidence="3" key="1">
    <citation type="submission" date="2018-01" db="EMBL/GenBank/DDBJ databases">
        <authorList>
            <person name="Kerou L M."/>
        </authorList>
    </citation>
    <scope>NUCLEOTIDE SEQUENCE [LARGE SCALE GENOMIC DNA]</scope>
    <source>
        <strain evidence="3">SCU2</strain>
    </source>
</reference>
<organism evidence="2 3">
    <name type="scientific">Candidatus Nitrosocaldus cavascurensis</name>
    <dbReference type="NCBI Taxonomy" id="2058097"/>
    <lineage>
        <taxon>Archaea</taxon>
        <taxon>Nitrososphaerota</taxon>
        <taxon>Nitrososphaeria</taxon>
        <taxon>Candidatus Nitrosocaldales</taxon>
        <taxon>Candidatus Nitrosocaldaceae</taxon>
        <taxon>Candidatus Nitrosocaldus</taxon>
    </lineage>
</organism>
<gene>
    <name evidence="2" type="ORF">NCAV_1604</name>
</gene>
<dbReference type="RefSeq" id="WP_103286633.1">
    <property type="nucleotide sequence ID" value="NZ_LT981265.1"/>
</dbReference>
<feature type="region of interest" description="Disordered" evidence="1">
    <location>
        <begin position="117"/>
        <end position="139"/>
    </location>
</feature>
<evidence type="ECO:0000313" key="2">
    <source>
        <dbReference type="EMBL" id="SPC34767.1"/>
    </source>
</evidence>
<proteinExistence type="predicted"/>
<sequence length="139" mass="15372">MIKIFIHKDFTLPMLGKDSFVKLMRAGVEYDKASRRFRIKEGADVASILAILNEVVREEISIELPCIVCGNDAGCSECEFSSNCDRTSVSSKCICKQCIEGGYHGYTEHLSSLFNTANSRGDGEQGRGRRRGRRGGEGE</sequence>
<dbReference type="KEGG" id="ncv:NCAV_1604"/>
<accession>A0A2K5AT12</accession>
<name>A0A2K5AT12_9ARCH</name>